<evidence type="ECO:0000256" key="2">
    <source>
        <dbReference type="ARBA" id="ARBA00022525"/>
    </source>
</evidence>
<dbReference type="Pfam" id="PF00353">
    <property type="entry name" value="HemolysinCabind"/>
    <property type="match status" value="8"/>
</dbReference>
<dbReference type="EMBL" id="PDEM01000009">
    <property type="protein sequence ID" value="PHZ86129.1"/>
    <property type="molecule type" value="Genomic_DNA"/>
</dbReference>
<dbReference type="PRINTS" id="PR00313">
    <property type="entry name" value="CABNDNGRPT"/>
</dbReference>
<protein>
    <submittedName>
        <fullName evidence="3">Uncharacterized protein</fullName>
    </submittedName>
</protein>
<dbReference type="Gene3D" id="2.60.40.10">
    <property type="entry name" value="Immunoglobulins"/>
    <property type="match status" value="1"/>
</dbReference>
<reference evidence="3 4" key="1">
    <citation type="submission" date="2017-10" db="EMBL/GenBank/DDBJ databases">
        <title>Frigbacter circumglobatus gen. nov. sp. nov., isolated from sediment cultured in situ.</title>
        <authorList>
            <person name="Zhao Z."/>
        </authorList>
    </citation>
    <scope>NUCLEOTIDE SEQUENCE [LARGE SCALE GENOMIC DNA]</scope>
    <source>
        <strain evidence="3 4">ZYL</strain>
    </source>
</reference>
<comment type="caution">
    <text evidence="3">The sequence shown here is derived from an EMBL/GenBank/DDBJ whole genome shotgun (WGS) entry which is preliminary data.</text>
</comment>
<dbReference type="InterPro" id="IPR050557">
    <property type="entry name" value="RTX_toxin/Mannuronan_C5-epim"/>
</dbReference>
<evidence type="ECO:0000313" key="3">
    <source>
        <dbReference type="EMBL" id="PHZ86129.1"/>
    </source>
</evidence>
<evidence type="ECO:0000313" key="4">
    <source>
        <dbReference type="Proteomes" id="UP000229730"/>
    </source>
</evidence>
<dbReference type="AlphaFoldDB" id="A0A2G4YUW8"/>
<dbReference type="InterPro" id="IPR011049">
    <property type="entry name" value="Serralysin-like_metalloprot_C"/>
</dbReference>
<dbReference type="InterPro" id="IPR015919">
    <property type="entry name" value="Cadherin-like_sf"/>
</dbReference>
<dbReference type="Proteomes" id="UP000229730">
    <property type="component" value="Unassembled WGS sequence"/>
</dbReference>
<dbReference type="Gene3D" id="2.150.10.10">
    <property type="entry name" value="Serralysin-like metalloprotease, C-terminal"/>
    <property type="match status" value="3"/>
</dbReference>
<accession>A0A2G4YUW8</accession>
<dbReference type="PROSITE" id="PS00330">
    <property type="entry name" value="HEMOLYSIN_CALCIUM"/>
    <property type="match status" value="4"/>
</dbReference>
<dbReference type="GO" id="GO:0016020">
    <property type="term" value="C:membrane"/>
    <property type="evidence" value="ECO:0007669"/>
    <property type="project" value="InterPro"/>
</dbReference>
<gene>
    <name evidence="3" type="ORF">CRD36_05520</name>
</gene>
<dbReference type="SUPFAM" id="SSF51120">
    <property type="entry name" value="beta-Roll"/>
    <property type="match status" value="3"/>
</dbReference>
<dbReference type="SUPFAM" id="SSF49313">
    <property type="entry name" value="Cadherin-like"/>
    <property type="match status" value="1"/>
</dbReference>
<dbReference type="InterPro" id="IPR013783">
    <property type="entry name" value="Ig-like_fold"/>
</dbReference>
<dbReference type="GO" id="GO:0005576">
    <property type="term" value="C:extracellular region"/>
    <property type="evidence" value="ECO:0007669"/>
    <property type="project" value="UniProtKB-SubCell"/>
</dbReference>
<dbReference type="GO" id="GO:0005509">
    <property type="term" value="F:calcium ion binding"/>
    <property type="evidence" value="ECO:0007669"/>
    <property type="project" value="InterPro"/>
</dbReference>
<comment type="subcellular location">
    <subcellularLocation>
        <location evidence="1">Secreted</location>
    </subcellularLocation>
</comment>
<organism evidence="3 4">
    <name type="scientific">Paremcibacter congregatus</name>
    <dbReference type="NCBI Taxonomy" id="2043170"/>
    <lineage>
        <taxon>Bacteria</taxon>
        <taxon>Pseudomonadati</taxon>
        <taxon>Pseudomonadota</taxon>
        <taxon>Alphaproteobacteria</taxon>
        <taxon>Emcibacterales</taxon>
        <taxon>Emcibacteraceae</taxon>
        <taxon>Paremcibacter</taxon>
    </lineage>
</organism>
<dbReference type="InterPro" id="IPR010221">
    <property type="entry name" value="VCBS_dom"/>
</dbReference>
<dbReference type="PANTHER" id="PTHR38340">
    <property type="entry name" value="S-LAYER PROTEIN"/>
    <property type="match status" value="1"/>
</dbReference>
<dbReference type="InterPro" id="IPR001343">
    <property type="entry name" value="Hemolysn_Ca-bd"/>
</dbReference>
<dbReference type="InterPro" id="IPR018511">
    <property type="entry name" value="Hemolysin-typ_Ca-bd_CS"/>
</dbReference>
<dbReference type="NCBIfam" id="TIGR01965">
    <property type="entry name" value="VCBS_repeat"/>
    <property type="match status" value="1"/>
</dbReference>
<proteinExistence type="predicted"/>
<keyword evidence="4" id="KW-1185">Reference proteome</keyword>
<sequence length="1085" mass="112785">MIVVVGTTAADQYDAASITNPAGSGLDLSSLITLADLNGRTVSEVATGEVVDGGAGNNTLYIYGTVDLTGVTLTNVTQLIVNSDVTLTAAQIVQFTAIDGDGNSVINIVVPEGSGEVILDLSMIDVSDIGSLNITGDLTIRMSSFDDVAGISQVTVDELGALKISVVNGDAPSGINLADIAATFGQVDIIDLGDQVTLTVVNASDVTDLGLTEISGAGKVDSLGDIEISNAIGKLMSESSLLHAATDLLELDVSVGLSLSFNILDNDNGDSIRVTDVIRPTGDMTGMGISIPGTLGGNFGTLSISADGQVTYDINDNSNVGGYNLGPNPLGAGQSATEWFTYSIEDALGRLSTTMLAIKIDNPAIHTVSGSDGDDTLFADLFDTVLTGGEGNDHVFGGYGKDSLFGGKGDDVLSGMINGLVASSDYTDNDFFTGGEGNDTIIGGSSLRDVAFYSGNRSDYKIVVDGRDVTVIDLNVLDGDEGIDSLTDIEILQFVDTSIETYGNLTTTPSSFVAGRGIPDLAIDLNVVDHLTINANTLADSGHLFPFYEMSSIDLSSFDGNAAPEFITFDTESQTLVGTPPVGTDGPLYLVIRGADVNPAIDRVKLFFYRPQENDVFGQVDAAETFLGTSSSDRLFDLGYGDVIKASAGSDVYAANRATETINNPILDYSASDEGIFLDLNLGLAHGGYAEGDIIIGIGDIRGSSFSDTLIASNNSVNIYGGGGDDYIYAPFNAYFGFSSVAFVKVRGEEGADFISGQVTASYSTSSSGVHIDLQQGIALGGDAEGDTFGDIRQLEGSDFDDIIVLPDFSNPLHGGRALGLTGNDTLVGGTGKDSLVGGEGDDTLNGGANIDILNGGPGADILNGGDGEDTVHYWGHETRIINLFTGVGQGGEAEGDTFISVENVVGSFGIDIITGNDEDNNIDGHYGDDILIGNKGDDILVGQDGDDYLDGGEGLDTLLGGSGNDVLVYSSGDEFGGGEDYDTLLVEEKDIVLELSQILLTDIEIIDVTGSGDNSLTLSLQDVLDKTDSNNQVRVDGDTGDTVTSTLQDWLQGDDQVIDEEMYHTYTSGDATLLIDTDITQDIS</sequence>
<keyword evidence="2" id="KW-0964">Secreted</keyword>
<evidence type="ECO:0000256" key="1">
    <source>
        <dbReference type="ARBA" id="ARBA00004613"/>
    </source>
</evidence>
<name>A0A2G4YUW8_9PROT</name>
<dbReference type="InParanoid" id="A0A2G4YUW8"/>
<dbReference type="PANTHER" id="PTHR38340:SF1">
    <property type="entry name" value="S-LAYER PROTEIN"/>
    <property type="match status" value="1"/>
</dbReference>